<dbReference type="EMBL" id="WUAV01000003">
    <property type="protein sequence ID" value="KAF1761183.1"/>
    <property type="molecule type" value="Genomic_DNA"/>
</dbReference>
<dbReference type="AlphaFoldDB" id="A0A6A5H3U2"/>
<sequence length="98" mass="11880">MLRVFLEFILRTYRNAKIKKLVEDLESLESSASEYRKGDLMTIRKTFDKAVGVDGLPDVYPYIYDILLKKKTQNTTTFWRIQRNSWIWIWIFQIIREN</sequence>
<evidence type="ECO:0000313" key="2">
    <source>
        <dbReference type="Proteomes" id="UP000483820"/>
    </source>
</evidence>
<accession>A0A6A5H3U2</accession>
<dbReference type="RefSeq" id="XP_053586959.1">
    <property type="nucleotide sequence ID" value="XM_053727382.1"/>
</dbReference>
<organism evidence="1 2">
    <name type="scientific">Caenorhabditis remanei</name>
    <name type="common">Caenorhabditis vulgaris</name>
    <dbReference type="NCBI Taxonomy" id="31234"/>
    <lineage>
        <taxon>Eukaryota</taxon>
        <taxon>Metazoa</taxon>
        <taxon>Ecdysozoa</taxon>
        <taxon>Nematoda</taxon>
        <taxon>Chromadorea</taxon>
        <taxon>Rhabditida</taxon>
        <taxon>Rhabditina</taxon>
        <taxon>Rhabditomorpha</taxon>
        <taxon>Rhabditoidea</taxon>
        <taxon>Rhabditidae</taxon>
        <taxon>Peloderinae</taxon>
        <taxon>Caenorhabditis</taxon>
    </lineage>
</organism>
<dbReference type="GeneID" id="78774892"/>
<protein>
    <submittedName>
        <fullName evidence="1">Uncharacterized protein</fullName>
    </submittedName>
</protein>
<dbReference type="KEGG" id="crq:GCK72_009437"/>
<reference evidence="1 2" key="1">
    <citation type="submission" date="2019-12" db="EMBL/GenBank/DDBJ databases">
        <title>Chromosome-level assembly of the Caenorhabditis remanei genome.</title>
        <authorList>
            <person name="Teterina A.A."/>
            <person name="Willis J.H."/>
            <person name="Phillips P.C."/>
        </authorList>
    </citation>
    <scope>NUCLEOTIDE SEQUENCE [LARGE SCALE GENOMIC DNA]</scope>
    <source>
        <strain evidence="1 2">PX506</strain>
        <tissue evidence="1">Whole organism</tissue>
    </source>
</reference>
<gene>
    <name evidence="1" type="ORF">GCK72_009437</name>
</gene>
<proteinExistence type="predicted"/>
<name>A0A6A5H3U2_CAERE</name>
<dbReference type="Proteomes" id="UP000483820">
    <property type="component" value="Chromosome III"/>
</dbReference>
<dbReference type="CTD" id="78774892"/>
<comment type="caution">
    <text evidence="1">The sequence shown here is derived from an EMBL/GenBank/DDBJ whole genome shotgun (WGS) entry which is preliminary data.</text>
</comment>
<evidence type="ECO:0000313" key="1">
    <source>
        <dbReference type="EMBL" id="KAF1761183.1"/>
    </source>
</evidence>